<dbReference type="Gene3D" id="1.10.150.240">
    <property type="entry name" value="Putative phosphatase, domain 2"/>
    <property type="match status" value="1"/>
</dbReference>
<dbReference type="RefSeq" id="WP_166951507.1">
    <property type="nucleotide sequence ID" value="NZ_JAASQI010000004.1"/>
</dbReference>
<keyword evidence="2" id="KW-1185">Reference proteome</keyword>
<keyword evidence="1" id="KW-0378">Hydrolase</keyword>
<organism evidence="1 2">
    <name type="scientific">Pseudochelatococcus lubricantis</name>
    <dbReference type="NCBI Taxonomy" id="1538102"/>
    <lineage>
        <taxon>Bacteria</taxon>
        <taxon>Pseudomonadati</taxon>
        <taxon>Pseudomonadota</taxon>
        <taxon>Alphaproteobacteria</taxon>
        <taxon>Hyphomicrobiales</taxon>
        <taxon>Chelatococcaceae</taxon>
        <taxon>Pseudochelatococcus</taxon>
    </lineage>
</organism>
<proteinExistence type="predicted"/>
<evidence type="ECO:0000313" key="1">
    <source>
        <dbReference type="EMBL" id="NIJ58055.1"/>
    </source>
</evidence>
<sequence>MKTILIDLDGTLVDAAPGIIRSCQIALAALGEKEPPASELHWIVGPPLRQSFARLLGGDERVQDALAHYRSFYSGQGIFEATPYEGVHDAIRALKAGDTRLFICTSKLRPFAQRVAGHFGLLPLFDGIYGAEPDGRFENKGDLIAHIRECEDFSPDRACMIGDRLHDIDAARRHGVKSVGALWGYGGRDELVAAGATVLCEQPAALPDIVAGLLP</sequence>
<comment type="caution">
    <text evidence="1">The sequence shown here is derived from an EMBL/GenBank/DDBJ whole genome shotgun (WGS) entry which is preliminary data.</text>
</comment>
<dbReference type="EMBL" id="JAASQI010000004">
    <property type="protein sequence ID" value="NIJ58055.1"/>
    <property type="molecule type" value="Genomic_DNA"/>
</dbReference>
<reference evidence="1 2" key="1">
    <citation type="submission" date="2020-03" db="EMBL/GenBank/DDBJ databases">
        <title>Genomic Encyclopedia of Type Strains, Phase IV (KMG-IV): sequencing the most valuable type-strain genomes for metagenomic binning, comparative biology and taxonomic classification.</title>
        <authorList>
            <person name="Goeker M."/>
        </authorList>
    </citation>
    <scope>NUCLEOTIDE SEQUENCE [LARGE SCALE GENOMIC DNA]</scope>
    <source>
        <strain evidence="1 2">DSM 103870</strain>
    </source>
</reference>
<name>A0ABX0V188_9HYPH</name>
<dbReference type="InterPro" id="IPR023198">
    <property type="entry name" value="PGP-like_dom2"/>
</dbReference>
<dbReference type="EC" id="3.1.3.18" evidence="1"/>
<dbReference type="GO" id="GO:0008967">
    <property type="term" value="F:phosphoglycolate phosphatase activity"/>
    <property type="evidence" value="ECO:0007669"/>
    <property type="project" value="UniProtKB-EC"/>
</dbReference>
<protein>
    <submittedName>
        <fullName evidence="1">Phosphoglycolate phosphatase</fullName>
        <ecNumber evidence="1">3.1.3.18</ecNumber>
    </submittedName>
</protein>
<dbReference type="Proteomes" id="UP001429580">
    <property type="component" value="Unassembled WGS sequence"/>
</dbReference>
<gene>
    <name evidence="1" type="ORF">FHS82_001897</name>
</gene>
<dbReference type="InterPro" id="IPR036412">
    <property type="entry name" value="HAD-like_sf"/>
</dbReference>
<dbReference type="InterPro" id="IPR041492">
    <property type="entry name" value="HAD_2"/>
</dbReference>
<dbReference type="PANTHER" id="PTHR43434">
    <property type="entry name" value="PHOSPHOGLYCOLATE PHOSPHATASE"/>
    <property type="match status" value="1"/>
</dbReference>
<dbReference type="Pfam" id="PF13419">
    <property type="entry name" value="HAD_2"/>
    <property type="match status" value="1"/>
</dbReference>
<accession>A0ABX0V188</accession>
<evidence type="ECO:0000313" key="2">
    <source>
        <dbReference type="Proteomes" id="UP001429580"/>
    </source>
</evidence>
<dbReference type="InterPro" id="IPR050155">
    <property type="entry name" value="HAD-like_hydrolase_sf"/>
</dbReference>
<dbReference type="InterPro" id="IPR023214">
    <property type="entry name" value="HAD_sf"/>
</dbReference>
<dbReference type="Gene3D" id="3.40.50.1000">
    <property type="entry name" value="HAD superfamily/HAD-like"/>
    <property type="match status" value="1"/>
</dbReference>
<dbReference type="SUPFAM" id="SSF56784">
    <property type="entry name" value="HAD-like"/>
    <property type="match status" value="1"/>
</dbReference>
<dbReference type="PANTHER" id="PTHR43434:SF20">
    <property type="entry name" value="5'-NUCLEOTIDASE"/>
    <property type="match status" value="1"/>
</dbReference>